<evidence type="ECO:0000256" key="3">
    <source>
        <dbReference type="ARBA" id="ARBA00022475"/>
    </source>
</evidence>
<dbReference type="Proteomes" id="UP000295832">
    <property type="component" value="Unassembled WGS sequence"/>
</dbReference>
<feature type="transmembrane region" description="Helical" evidence="8">
    <location>
        <begin position="12"/>
        <end position="32"/>
    </location>
</feature>
<keyword evidence="2 8" id="KW-0813">Transport</keyword>
<dbReference type="InterPro" id="IPR000515">
    <property type="entry name" value="MetI-like"/>
</dbReference>
<dbReference type="STRING" id="926561.GCA_000379025_02406"/>
<feature type="transmembrane region" description="Helical" evidence="8">
    <location>
        <begin position="177"/>
        <end position="200"/>
    </location>
</feature>
<feature type="transmembrane region" description="Helical" evidence="8">
    <location>
        <begin position="206"/>
        <end position="227"/>
    </location>
</feature>
<evidence type="ECO:0000313" key="11">
    <source>
        <dbReference type="Proteomes" id="UP000295832"/>
    </source>
</evidence>
<feature type="transmembrane region" description="Helical" evidence="8">
    <location>
        <begin position="234"/>
        <end position="253"/>
    </location>
</feature>
<feature type="transmembrane region" description="Helical" evidence="8">
    <location>
        <begin position="69"/>
        <end position="93"/>
    </location>
</feature>
<dbReference type="PANTHER" id="PTHR43357">
    <property type="entry name" value="INNER MEMBRANE ABC TRANSPORTER PERMEASE PROTEIN YDCV"/>
    <property type="match status" value="1"/>
</dbReference>
<comment type="caution">
    <text evidence="10">The sequence shown here is derived from an EMBL/GenBank/DDBJ whole genome shotgun (WGS) entry which is preliminary data.</text>
</comment>
<dbReference type="GO" id="GO:0055085">
    <property type="term" value="P:transmembrane transport"/>
    <property type="evidence" value="ECO:0007669"/>
    <property type="project" value="InterPro"/>
</dbReference>
<evidence type="ECO:0000256" key="8">
    <source>
        <dbReference type="RuleBase" id="RU363032"/>
    </source>
</evidence>
<dbReference type="InterPro" id="IPR035906">
    <property type="entry name" value="MetI-like_sf"/>
</dbReference>
<evidence type="ECO:0000256" key="4">
    <source>
        <dbReference type="ARBA" id="ARBA00022519"/>
    </source>
</evidence>
<keyword evidence="11" id="KW-1185">Reference proteome</keyword>
<name>A0A4R8GR75_9FIRM</name>
<keyword evidence="7 8" id="KW-0472">Membrane</keyword>
<dbReference type="PROSITE" id="PS50928">
    <property type="entry name" value="ABC_TM1"/>
    <property type="match status" value="1"/>
</dbReference>
<dbReference type="CDD" id="cd06261">
    <property type="entry name" value="TM_PBP2"/>
    <property type="match status" value="1"/>
</dbReference>
<evidence type="ECO:0000259" key="9">
    <source>
        <dbReference type="PROSITE" id="PS50928"/>
    </source>
</evidence>
<reference evidence="10 11" key="1">
    <citation type="submission" date="2019-03" db="EMBL/GenBank/DDBJ databases">
        <title>Subsurface microbial communities from deep shales in Ohio and West Virginia, USA.</title>
        <authorList>
            <person name="Wrighton K."/>
        </authorList>
    </citation>
    <scope>NUCLEOTIDE SEQUENCE [LARGE SCALE GENOMIC DNA]</scope>
    <source>
        <strain evidence="10 11">MSL 6dP</strain>
    </source>
</reference>
<protein>
    <submittedName>
        <fullName evidence="10">Putative spermidine/putrescine transport system permease protein</fullName>
    </submittedName>
</protein>
<sequence>MITTAKVIRTTLIYILLLSLILPLMVLVIWSFTNDWPWPKLFPQSFTLEGWKYFINPVNGAWDALQSSFLIGIGVTLLALLVSIPAAKALGLYDFPGKRLINILVLAPIIIPPLAVTMGIHINFMKYGLTDNVIGVMIVHLIPCIPYSIRILTNVFEAMGDKLELQAKVLGANSWQTFIYVTLPLIYPGIFSAGIMVFIISFSQYLLTFLIGGGQVVTFPMVLFPLVKSGDRMLAAVYSWVFIIAALIFTLVMERIFKQDQNKNQAFYM</sequence>
<dbReference type="RefSeq" id="WP_134118130.1">
    <property type="nucleotide sequence ID" value="NZ_SOEG01000029.1"/>
</dbReference>
<keyword evidence="3" id="KW-1003">Cell membrane</keyword>
<evidence type="ECO:0000256" key="1">
    <source>
        <dbReference type="ARBA" id="ARBA00004429"/>
    </source>
</evidence>
<accession>A0A4R8GR75</accession>
<keyword evidence="5 8" id="KW-0812">Transmembrane</keyword>
<dbReference type="SUPFAM" id="SSF161098">
    <property type="entry name" value="MetI-like"/>
    <property type="match status" value="1"/>
</dbReference>
<comment type="subcellular location">
    <subcellularLocation>
        <location evidence="1">Cell inner membrane</location>
        <topology evidence="1">Multi-pass membrane protein</topology>
    </subcellularLocation>
    <subcellularLocation>
        <location evidence="8">Cell membrane</location>
        <topology evidence="8">Multi-pass membrane protein</topology>
    </subcellularLocation>
</comment>
<dbReference type="EMBL" id="SOEG01000029">
    <property type="protein sequence ID" value="TDX48355.1"/>
    <property type="molecule type" value="Genomic_DNA"/>
</dbReference>
<dbReference type="PANTHER" id="PTHR43357:SF4">
    <property type="entry name" value="INNER MEMBRANE ABC TRANSPORTER PERMEASE PROTEIN YDCV"/>
    <property type="match status" value="1"/>
</dbReference>
<dbReference type="AlphaFoldDB" id="A0A4R8GR75"/>
<dbReference type="Gene3D" id="1.10.3720.10">
    <property type="entry name" value="MetI-like"/>
    <property type="match status" value="1"/>
</dbReference>
<dbReference type="GO" id="GO:0005886">
    <property type="term" value="C:plasma membrane"/>
    <property type="evidence" value="ECO:0007669"/>
    <property type="project" value="UniProtKB-SubCell"/>
</dbReference>
<evidence type="ECO:0000256" key="6">
    <source>
        <dbReference type="ARBA" id="ARBA00022989"/>
    </source>
</evidence>
<feature type="domain" description="ABC transmembrane type-1" evidence="9">
    <location>
        <begin position="65"/>
        <end position="253"/>
    </location>
</feature>
<dbReference type="Pfam" id="PF00528">
    <property type="entry name" value="BPD_transp_1"/>
    <property type="match status" value="1"/>
</dbReference>
<evidence type="ECO:0000256" key="2">
    <source>
        <dbReference type="ARBA" id="ARBA00022448"/>
    </source>
</evidence>
<evidence type="ECO:0000256" key="7">
    <source>
        <dbReference type="ARBA" id="ARBA00023136"/>
    </source>
</evidence>
<feature type="transmembrane region" description="Helical" evidence="8">
    <location>
        <begin position="134"/>
        <end position="156"/>
    </location>
</feature>
<feature type="transmembrane region" description="Helical" evidence="8">
    <location>
        <begin position="100"/>
        <end position="122"/>
    </location>
</feature>
<proteinExistence type="inferred from homology"/>
<organism evidence="10 11">
    <name type="scientific">Orenia marismortui</name>
    <dbReference type="NCBI Taxonomy" id="46469"/>
    <lineage>
        <taxon>Bacteria</taxon>
        <taxon>Bacillati</taxon>
        <taxon>Bacillota</taxon>
        <taxon>Clostridia</taxon>
        <taxon>Halanaerobiales</taxon>
        <taxon>Halobacteroidaceae</taxon>
        <taxon>Orenia</taxon>
    </lineage>
</organism>
<evidence type="ECO:0000256" key="5">
    <source>
        <dbReference type="ARBA" id="ARBA00022692"/>
    </source>
</evidence>
<gene>
    <name evidence="10" type="ORF">C7959_12916</name>
</gene>
<keyword evidence="6 8" id="KW-1133">Transmembrane helix</keyword>
<comment type="similarity">
    <text evidence="8">Belongs to the binding-protein-dependent transport system permease family.</text>
</comment>
<evidence type="ECO:0000313" key="10">
    <source>
        <dbReference type="EMBL" id="TDX48355.1"/>
    </source>
</evidence>
<keyword evidence="4" id="KW-0997">Cell inner membrane</keyword>